<reference evidence="1" key="1">
    <citation type="submission" date="2014-11" db="EMBL/GenBank/DDBJ databases">
        <authorList>
            <person name="Amaro Gonzalez C."/>
        </authorList>
    </citation>
    <scope>NUCLEOTIDE SEQUENCE</scope>
</reference>
<proteinExistence type="predicted"/>
<sequence length="50" mass="5772">MIITNAPVATFFSSSQKIMYRFRPMGKNSRRIRTLKSLYMSLSPARTTNT</sequence>
<dbReference type="EMBL" id="GBXM01094942">
    <property type="protein sequence ID" value="JAH13635.1"/>
    <property type="molecule type" value="Transcribed_RNA"/>
</dbReference>
<dbReference type="AlphaFoldDB" id="A0A0E9QBC0"/>
<name>A0A0E9QBC0_ANGAN</name>
<organism evidence="1">
    <name type="scientific">Anguilla anguilla</name>
    <name type="common">European freshwater eel</name>
    <name type="synonym">Muraena anguilla</name>
    <dbReference type="NCBI Taxonomy" id="7936"/>
    <lineage>
        <taxon>Eukaryota</taxon>
        <taxon>Metazoa</taxon>
        <taxon>Chordata</taxon>
        <taxon>Craniata</taxon>
        <taxon>Vertebrata</taxon>
        <taxon>Euteleostomi</taxon>
        <taxon>Actinopterygii</taxon>
        <taxon>Neopterygii</taxon>
        <taxon>Teleostei</taxon>
        <taxon>Anguilliformes</taxon>
        <taxon>Anguillidae</taxon>
        <taxon>Anguilla</taxon>
    </lineage>
</organism>
<accession>A0A0E9QBC0</accession>
<evidence type="ECO:0000313" key="1">
    <source>
        <dbReference type="EMBL" id="JAH13635.1"/>
    </source>
</evidence>
<reference evidence="1" key="2">
    <citation type="journal article" date="2015" name="Fish Shellfish Immunol.">
        <title>Early steps in the European eel (Anguilla anguilla)-Vibrio vulnificus interaction in the gills: Role of the RtxA13 toxin.</title>
        <authorList>
            <person name="Callol A."/>
            <person name="Pajuelo D."/>
            <person name="Ebbesson L."/>
            <person name="Teles M."/>
            <person name="MacKenzie S."/>
            <person name="Amaro C."/>
        </authorList>
    </citation>
    <scope>NUCLEOTIDE SEQUENCE</scope>
</reference>
<protein>
    <submittedName>
        <fullName evidence="1">Uncharacterized protein</fullName>
    </submittedName>
</protein>